<dbReference type="InterPro" id="IPR009030">
    <property type="entry name" value="Growth_fac_rcpt_cys_sf"/>
</dbReference>
<gene>
    <name evidence="2" type="ORF">HINF_LOCUS329</name>
</gene>
<organism evidence="2 3">
    <name type="scientific">Hexamita inflata</name>
    <dbReference type="NCBI Taxonomy" id="28002"/>
    <lineage>
        <taxon>Eukaryota</taxon>
        <taxon>Metamonada</taxon>
        <taxon>Diplomonadida</taxon>
        <taxon>Hexamitidae</taxon>
        <taxon>Hexamitinae</taxon>
        <taxon>Hexamita</taxon>
    </lineage>
</organism>
<dbReference type="EMBL" id="CAXDID020000001">
    <property type="protein sequence ID" value="CAL5970389.1"/>
    <property type="molecule type" value="Genomic_DNA"/>
</dbReference>
<dbReference type="Proteomes" id="UP001642409">
    <property type="component" value="Unassembled WGS sequence"/>
</dbReference>
<evidence type="ECO:0000313" key="3">
    <source>
        <dbReference type="Proteomes" id="UP001642409"/>
    </source>
</evidence>
<evidence type="ECO:0000313" key="2">
    <source>
        <dbReference type="EMBL" id="CAL5970389.1"/>
    </source>
</evidence>
<keyword evidence="1" id="KW-0472">Membrane</keyword>
<dbReference type="SMART" id="SM01411">
    <property type="entry name" value="Ephrin_rec_like"/>
    <property type="match status" value="5"/>
</dbReference>
<keyword evidence="3" id="KW-1185">Reference proteome</keyword>
<evidence type="ECO:0000256" key="1">
    <source>
        <dbReference type="SAM" id="Phobius"/>
    </source>
</evidence>
<accession>A0ABP1GL67</accession>
<sequence length="1366" mass="143712">MVSVGQECFGACSSGLPFLENAVCVERCQTGAYTDDGTNLNCGPACTGMYILNASNGNSQKCITACPPETPYYEPGACLVKCSSGFYDLHPGAVQELVCAASCPIYLVNASSDNSKQCVSKCPDAAPYSDAGSCVERCSTAAYSVVSGQQTLVCQDSCTFYVLNATNANSQQCLAACTDDLPYSDAGLCCARCPKGAYSLQVSVRVCQDACPAFFITNASNGNSPQCVDPCPPPMVSVGQECFGACSSGLPFLENAVCVERCQTGAYTDDGTNLNCGPACTGMYILNASNGNSQKCITACPPETPYYEPGACLVKCSSGFYELHPGAVQELVCAASCPIYLVNASSDNSKQCVSKCPDAAPYSDAGSCVERCSTAAYSVVSGQRSSSARIRAPSVLNATNASSQQCLAAAAGNDLPYSIAGLCCARCFEGAYSLQVSVRVCQDACPAFFITNASSSSSLQCVDPCPPPMVSVGQECFGACSSDLPFLENAVCVERCQTGAYTDDGTNLNCGPACTGMYVLNTSNRNSQKCITACPPETPYYEPGACLVKCSSGFYELHPGAVQELVCAASCPIYLVNASSDNSKQCVSKCPDAAPYSDAGSCVERCSTEAYSVVSGQQTLVCQDSCIFYVLNATNANSKQCLAACTGDLPYSDAGLCCAKCPKAAYSLQSSVRVCQDACPAFFITNASNGNSRQCVDPCPPPMVSVGQECFGACSSDLPFLENAVCVERCQTGAYTDDGTNLNCGPACTGMYILNASNANSQKCITACPPETPYYEPGACLVKCSSGFYDLHPGAVQELVCTASCPIYLVNASSDNSKQCVSKCPDAAPYSDAGSCVERCSTAAYSVVSGQQTLVCQDSCTFYVLNATNANSQQCLAACTDDLPYSDAGLCCARCPKGAYSLQVSVRVCQDACPAFFITNASNGNSLQCVDPCPPPMVSVGQECFGACSSGLPFLENAVCVERCQTGAYTDDGTNLNCGPACTGMYILNASNGNSQKCITACPPETPYYEPGACLVKCSSGFYDLHPGAVQELVCAASCPIYLVNASSDNSKQCVSKCPDAAPYSDAGPCVERCSTAAYSVVSGQQTLVCQDSCTFYVLNATNANSQQCLAACTDDLPYSDAGLCCARCPKGAYSLQVSVRVCQDACPAFFITNASNGNSLQCVDPCPPPMVSVGQECFGACSSGLPFLENAVCVERCQTGAYTDDGTNLNCGPACTGMYILNASNGNSQKCITACPPETPYYEPGACVARCTTNAFNNQKQCIDSNKSLIRVAIIVPSIILVIVVLVISILALKRKQKLKKQRQNLNQRIPRELYPRTIVRWTPKKDKYPELSHHHGKPVLQLKKPKKFDINNRKTWFDDFQVAM</sequence>
<name>A0ABP1GL67_9EUKA</name>
<keyword evidence="1" id="KW-0812">Transmembrane</keyword>
<protein>
    <submittedName>
        <fullName evidence="2">Uncharacterized protein</fullName>
    </submittedName>
</protein>
<keyword evidence="1" id="KW-1133">Transmembrane helix</keyword>
<comment type="caution">
    <text evidence="2">The sequence shown here is derived from an EMBL/GenBank/DDBJ whole genome shotgun (WGS) entry which is preliminary data.</text>
</comment>
<reference evidence="2 3" key="1">
    <citation type="submission" date="2024-07" db="EMBL/GenBank/DDBJ databases">
        <authorList>
            <person name="Akdeniz Z."/>
        </authorList>
    </citation>
    <scope>NUCLEOTIDE SEQUENCE [LARGE SCALE GENOMIC DNA]</scope>
</reference>
<dbReference type="SUPFAM" id="SSF57184">
    <property type="entry name" value="Growth factor receptor domain"/>
    <property type="match status" value="1"/>
</dbReference>
<feature type="transmembrane region" description="Helical" evidence="1">
    <location>
        <begin position="1270"/>
        <end position="1294"/>
    </location>
</feature>
<proteinExistence type="predicted"/>